<dbReference type="EMBL" id="CAMKVN010008542">
    <property type="protein sequence ID" value="CAI2192618.1"/>
    <property type="molecule type" value="Genomic_DNA"/>
</dbReference>
<sequence>MIGTETDLDFFQAFSLFTDNLALINQLVSTPGPEAYESLHKQNSNYHDTGQAIIDDCYNVFFNSIAAKTLHKQSTFLNNIVQNFRNSLQVFRDITPKYLSPVGASVNSGAPITPPETFRDLSSLLETPKRDHLRKWSLNKNLAEDIGVDLARELLTVRDINLEVWTPMLENYNNTVLGGNDGIFKAQDKVSDAGDNIFQLY</sequence>
<name>A0A9W4X3K8_9GLOM</name>
<comment type="caution">
    <text evidence="1">The sequence shown here is derived from an EMBL/GenBank/DDBJ whole genome shotgun (WGS) entry which is preliminary data.</text>
</comment>
<dbReference type="AlphaFoldDB" id="A0A9W4X3K8"/>
<evidence type="ECO:0000313" key="1">
    <source>
        <dbReference type="EMBL" id="CAI2192618.1"/>
    </source>
</evidence>
<reference evidence="1" key="1">
    <citation type="submission" date="2022-08" db="EMBL/GenBank/DDBJ databases">
        <authorList>
            <person name="Kallberg Y."/>
            <person name="Tangrot J."/>
            <person name="Rosling A."/>
        </authorList>
    </citation>
    <scope>NUCLEOTIDE SEQUENCE</scope>
    <source>
        <strain evidence="1">Wild A</strain>
    </source>
</reference>
<keyword evidence="2" id="KW-1185">Reference proteome</keyword>
<gene>
    <name evidence="1" type="ORF">FWILDA_LOCUS15666</name>
</gene>
<dbReference type="Proteomes" id="UP001153678">
    <property type="component" value="Unassembled WGS sequence"/>
</dbReference>
<dbReference type="OrthoDB" id="2305365at2759"/>
<protein>
    <submittedName>
        <fullName evidence="1">9181_t:CDS:1</fullName>
    </submittedName>
</protein>
<proteinExistence type="predicted"/>
<organism evidence="1 2">
    <name type="scientific">Funneliformis geosporum</name>
    <dbReference type="NCBI Taxonomy" id="1117311"/>
    <lineage>
        <taxon>Eukaryota</taxon>
        <taxon>Fungi</taxon>
        <taxon>Fungi incertae sedis</taxon>
        <taxon>Mucoromycota</taxon>
        <taxon>Glomeromycotina</taxon>
        <taxon>Glomeromycetes</taxon>
        <taxon>Glomerales</taxon>
        <taxon>Glomeraceae</taxon>
        <taxon>Funneliformis</taxon>
    </lineage>
</organism>
<feature type="non-terminal residue" evidence="1">
    <location>
        <position position="201"/>
    </location>
</feature>
<accession>A0A9W4X3K8</accession>
<evidence type="ECO:0000313" key="2">
    <source>
        <dbReference type="Proteomes" id="UP001153678"/>
    </source>
</evidence>